<feature type="region of interest" description="Disordered" evidence="1">
    <location>
        <begin position="203"/>
        <end position="222"/>
    </location>
</feature>
<feature type="region of interest" description="Disordered" evidence="1">
    <location>
        <begin position="161"/>
        <end position="180"/>
    </location>
</feature>
<feature type="compositionally biased region" description="Polar residues" evidence="1">
    <location>
        <begin position="99"/>
        <end position="108"/>
    </location>
</feature>
<dbReference type="EMBL" id="WSZM01000399">
    <property type="protein sequence ID" value="KAF4033961.1"/>
    <property type="molecule type" value="Genomic_DNA"/>
</dbReference>
<comment type="caution">
    <text evidence="2">The sequence shown here is derived from an EMBL/GenBank/DDBJ whole genome shotgun (WGS) entry which is preliminary data.</text>
</comment>
<keyword evidence="4" id="KW-1185">Reference proteome</keyword>
<dbReference type="Proteomes" id="UP000704712">
    <property type="component" value="Unassembled WGS sequence"/>
</dbReference>
<proteinExistence type="predicted"/>
<evidence type="ECO:0000313" key="3">
    <source>
        <dbReference type="EMBL" id="KAF4127339.1"/>
    </source>
</evidence>
<feature type="compositionally biased region" description="Low complexity" evidence="1">
    <location>
        <begin position="54"/>
        <end position="67"/>
    </location>
</feature>
<sequence>MGKSRENRVFMSASSSGALRYRRKALAPADNQQPEQQPAGPKQLQQLKALPNHSNSNGSRSRSNRSSPVLHFQPKLRQPKQPTLLKHLLWKAKAGQPTPSLLTLTHQQQRSRDQEEEEDYEDEEVIFAREQREAYKLLASEASALAATKLKAMATLPSSELFASESSSQETQSGSEEEDVILPYSDMFTMVQLPAEWQVYKEQEGDAEETDGEENSNRVVPSEILTTPTKKQGELPVDKAAMIHCKRENYKLKQKQKRAATNGQKRFQKQVHWEKIEWVCRAEKHAGSTQDDEVISSYLPTNLLSEMDADVCHAVLSQLKDAVPYIVVGDVSCPMVSIPDELSFMSTEVVCKQEISSDSEEAIVDVRQHVIAMLDRSKETQIQYRESFVVENSGFDAVSSYDFFKSRFCEIQSSSGIVYY</sequence>
<dbReference type="EMBL" id="JAACNO010003278">
    <property type="protein sequence ID" value="KAF4127339.1"/>
    <property type="molecule type" value="Genomic_DNA"/>
</dbReference>
<organism evidence="2 4">
    <name type="scientific">Phytophthora infestans</name>
    <name type="common">Potato late blight agent</name>
    <name type="synonym">Botrytis infestans</name>
    <dbReference type="NCBI Taxonomy" id="4787"/>
    <lineage>
        <taxon>Eukaryota</taxon>
        <taxon>Sar</taxon>
        <taxon>Stramenopiles</taxon>
        <taxon>Oomycota</taxon>
        <taxon>Peronosporomycetes</taxon>
        <taxon>Peronosporales</taxon>
        <taxon>Peronosporaceae</taxon>
        <taxon>Phytophthora</taxon>
    </lineage>
</organism>
<feature type="compositionally biased region" description="Low complexity" evidence="1">
    <location>
        <begin position="161"/>
        <end position="174"/>
    </location>
</feature>
<gene>
    <name evidence="2" type="ORF">GN244_ATG14170</name>
    <name evidence="3" type="ORF">GN958_ATG23469</name>
</gene>
<feature type="region of interest" description="Disordered" evidence="1">
    <location>
        <begin position="99"/>
        <end position="121"/>
    </location>
</feature>
<feature type="compositionally biased region" description="Acidic residues" evidence="1">
    <location>
        <begin position="205"/>
        <end position="214"/>
    </location>
</feature>
<evidence type="ECO:0000256" key="1">
    <source>
        <dbReference type="SAM" id="MobiDB-lite"/>
    </source>
</evidence>
<dbReference type="Proteomes" id="UP000602510">
    <property type="component" value="Unassembled WGS sequence"/>
</dbReference>
<reference evidence="2" key="1">
    <citation type="submission" date="2020-04" db="EMBL/GenBank/DDBJ databases">
        <title>Hybrid Assembly of Korean Phytophthora infestans isolates.</title>
        <authorList>
            <person name="Prokchorchik M."/>
            <person name="Lee Y."/>
            <person name="Seo J."/>
            <person name="Cho J.-H."/>
            <person name="Park Y.-E."/>
            <person name="Jang D.-C."/>
            <person name="Im J.-S."/>
            <person name="Choi J.-G."/>
            <person name="Park H.-J."/>
            <person name="Lee G.-B."/>
            <person name="Lee Y.-G."/>
            <person name="Hong S.-Y."/>
            <person name="Cho K."/>
            <person name="Sohn K.H."/>
        </authorList>
    </citation>
    <scope>NUCLEOTIDE SEQUENCE</scope>
    <source>
        <strain evidence="2">KR_1_A1</strain>
        <strain evidence="3">KR_2_A2</strain>
    </source>
</reference>
<evidence type="ECO:0000313" key="2">
    <source>
        <dbReference type="EMBL" id="KAF4033961.1"/>
    </source>
</evidence>
<accession>A0A833S602</accession>
<name>A0A833S602_PHYIN</name>
<dbReference type="AlphaFoldDB" id="A0A833S602"/>
<feature type="region of interest" description="Disordered" evidence="1">
    <location>
        <begin position="1"/>
        <end position="78"/>
    </location>
</feature>
<protein>
    <submittedName>
        <fullName evidence="2">Uncharacterized protein</fullName>
    </submittedName>
</protein>
<evidence type="ECO:0000313" key="4">
    <source>
        <dbReference type="Proteomes" id="UP000602510"/>
    </source>
</evidence>